<sequence>MDLLILPDAGLLRVCQLSAAVKKRPSRPFVNSFFALRDFLLDRPARCGYFTLRAGKRPAHHVPRWLNWQSG</sequence>
<accession>A0ABS0J165</accession>
<proteinExistence type="predicted"/>
<dbReference type="EMBL" id="VRYY01000079">
    <property type="protein sequence ID" value="MBG3876161.1"/>
    <property type="molecule type" value="Genomic_DNA"/>
</dbReference>
<name>A0ABS0J165_9BACT</name>
<dbReference type="RefSeq" id="WP_196608354.1">
    <property type="nucleotide sequence ID" value="NZ_VRYY01000079.1"/>
</dbReference>
<evidence type="ECO:0000313" key="2">
    <source>
        <dbReference type="Proteomes" id="UP001194469"/>
    </source>
</evidence>
<comment type="caution">
    <text evidence="1">The sequence shown here is derived from an EMBL/GenBank/DDBJ whole genome shotgun (WGS) entry which is preliminary data.</text>
</comment>
<protein>
    <submittedName>
        <fullName evidence="1">Uncharacterized protein</fullName>
    </submittedName>
</protein>
<evidence type="ECO:0000313" key="1">
    <source>
        <dbReference type="EMBL" id="MBG3876161.1"/>
    </source>
</evidence>
<organism evidence="1 2">
    <name type="scientific">Nitratidesulfovibrio oxamicus</name>
    <dbReference type="NCBI Taxonomy" id="32016"/>
    <lineage>
        <taxon>Bacteria</taxon>
        <taxon>Pseudomonadati</taxon>
        <taxon>Thermodesulfobacteriota</taxon>
        <taxon>Desulfovibrionia</taxon>
        <taxon>Desulfovibrionales</taxon>
        <taxon>Desulfovibrionaceae</taxon>
        <taxon>Nitratidesulfovibrio</taxon>
    </lineage>
</organism>
<dbReference type="Proteomes" id="UP001194469">
    <property type="component" value="Unassembled WGS sequence"/>
</dbReference>
<keyword evidence="2" id="KW-1185">Reference proteome</keyword>
<gene>
    <name evidence="1" type="ORF">FVW20_03730</name>
</gene>
<reference evidence="1 2" key="1">
    <citation type="submission" date="2019-08" db="EMBL/GenBank/DDBJ databases">
        <authorList>
            <person name="Luo N."/>
        </authorList>
    </citation>
    <scope>NUCLEOTIDE SEQUENCE [LARGE SCALE GENOMIC DNA]</scope>
    <source>
        <strain evidence="1 2">NCIMB 9442</strain>
    </source>
</reference>